<reference evidence="6 7" key="2">
    <citation type="submission" date="2016-08" db="EMBL/GenBank/DDBJ databases">
        <title>Pervasive Adenine N6-methylation of Active Genes in Fungi.</title>
        <authorList>
            <consortium name="DOE Joint Genome Institute"/>
            <person name="Mondo S.J."/>
            <person name="Dannebaum R.O."/>
            <person name="Kuo R.C."/>
            <person name="Labutti K."/>
            <person name="Haridas S."/>
            <person name="Kuo A."/>
            <person name="Salamov A."/>
            <person name="Ahrendt S.R."/>
            <person name="Lipzen A."/>
            <person name="Sullivan W."/>
            <person name="Andreopoulos W.B."/>
            <person name="Clum A."/>
            <person name="Lindquist E."/>
            <person name="Daum C."/>
            <person name="Ramamoorthy G.K."/>
            <person name="Gryganskyi A."/>
            <person name="Culley D."/>
            <person name="Magnuson J.K."/>
            <person name="James T.Y."/>
            <person name="O'Malley M.A."/>
            <person name="Stajich J.E."/>
            <person name="Spatafora J.W."/>
            <person name="Visel A."/>
            <person name="Grigoriev I.V."/>
        </authorList>
    </citation>
    <scope>NUCLEOTIDE SEQUENCE [LARGE SCALE GENOMIC DNA]</scope>
    <source>
        <strain evidence="7">finn</strain>
    </source>
</reference>
<proteinExistence type="predicted"/>
<comment type="caution">
    <text evidence="6">The sequence shown here is derived from an EMBL/GenBank/DDBJ whole genome shotgun (WGS) entry which is preliminary data.</text>
</comment>
<feature type="compositionally biased region" description="Low complexity" evidence="3">
    <location>
        <begin position="213"/>
        <end position="226"/>
    </location>
</feature>
<dbReference type="Gene3D" id="1.10.840.10">
    <property type="entry name" value="Ras guanine-nucleotide exchange factors catalytic domain"/>
    <property type="match status" value="1"/>
</dbReference>
<accession>A0A1Y1VMS3</accession>
<dbReference type="GO" id="GO:0007265">
    <property type="term" value="P:Ras protein signal transduction"/>
    <property type="evidence" value="ECO:0007669"/>
    <property type="project" value="TreeGrafter"/>
</dbReference>
<feature type="compositionally biased region" description="Low complexity" evidence="3">
    <location>
        <begin position="1389"/>
        <end position="1403"/>
    </location>
</feature>
<evidence type="ECO:0000256" key="3">
    <source>
        <dbReference type="SAM" id="MobiDB-lite"/>
    </source>
</evidence>
<feature type="compositionally biased region" description="Basic and acidic residues" evidence="3">
    <location>
        <begin position="478"/>
        <end position="493"/>
    </location>
</feature>
<evidence type="ECO:0000259" key="4">
    <source>
        <dbReference type="PROSITE" id="PS50009"/>
    </source>
</evidence>
<feature type="region of interest" description="Disordered" evidence="3">
    <location>
        <begin position="1"/>
        <end position="41"/>
    </location>
</feature>
<evidence type="ECO:0000313" key="6">
    <source>
        <dbReference type="EMBL" id="ORX60217.1"/>
    </source>
</evidence>
<dbReference type="CDD" id="cd00155">
    <property type="entry name" value="RasGEF"/>
    <property type="match status" value="1"/>
</dbReference>
<dbReference type="Pfam" id="PF00617">
    <property type="entry name" value="RasGEF"/>
    <property type="match status" value="1"/>
</dbReference>
<feature type="compositionally biased region" description="Low complexity" evidence="3">
    <location>
        <begin position="877"/>
        <end position="893"/>
    </location>
</feature>
<name>A0A1Y1VMS3_9FUNG</name>
<feature type="region of interest" description="Disordered" evidence="3">
    <location>
        <begin position="213"/>
        <end position="269"/>
    </location>
</feature>
<dbReference type="InterPro" id="IPR000651">
    <property type="entry name" value="Ras-like_Gua-exchang_fac_N"/>
</dbReference>
<dbReference type="PROSITE" id="PS50212">
    <property type="entry name" value="RASGEF_NTER"/>
    <property type="match status" value="1"/>
</dbReference>
<organism evidence="6 7">
    <name type="scientific">Piromyces finnis</name>
    <dbReference type="NCBI Taxonomy" id="1754191"/>
    <lineage>
        <taxon>Eukaryota</taxon>
        <taxon>Fungi</taxon>
        <taxon>Fungi incertae sedis</taxon>
        <taxon>Chytridiomycota</taxon>
        <taxon>Chytridiomycota incertae sedis</taxon>
        <taxon>Neocallimastigomycetes</taxon>
        <taxon>Neocallimastigales</taxon>
        <taxon>Neocallimastigaceae</taxon>
        <taxon>Piromyces</taxon>
    </lineage>
</organism>
<gene>
    <name evidence="6" type="ORF">BCR36DRAFT_408577</name>
</gene>
<keyword evidence="7" id="KW-1185">Reference proteome</keyword>
<evidence type="ECO:0000256" key="2">
    <source>
        <dbReference type="PROSITE-ProRule" id="PRU00168"/>
    </source>
</evidence>
<dbReference type="Gene3D" id="1.20.870.10">
    <property type="entry name" value="Son of sevenless (SoS) protein Chain: S domain 1"/>
    <property type="match status" value="1"/>
</dbReference>
<feature type="compositionally biased region" description="Basic residues" evidence="3">
    <location>
        <begin position="592"/>
        <end position="603"/>
    </location>
</feature>
<feature type="domain" description="Ras-GEF" evidence="4">
    <location>
        <begin position="1120"/>
        <end position="1368"/>
    </location>
</feature>
<dbReference type="InterPro" id="IPR019804">
    <property type="entry name" value="Ras_G-nucl-exch_fac_CS"/>
</dbReference>
<dbReference type="Pfam" id="PF00618">
    <property type="entry name" value="RasGEF_N"/>
    <property type="match status" value="1"/>
</dbReference>
<evidence type="ECO:0000256" key="1">
    <source>
        <dbReference type="ARBA" id="ARBA00022658"/>
    </source>
</evidence>
<dbReference type="InterPro" id="IPR036964">
    <property type="entry name" value="RASGEF_cat_dom_sf"/>
</dbReference>
<dbReference type="PROSITE" id="PS00720">
    <property type="entry name" value="RASGEF"/>
    <property type="match status" value="1"/>
</dbReference>
<dbReference type="EMBL" id="MCFH01000002">
    <property type="protein sequence ID" value="ORX60217.1"/>
    <property type="molecule type" value="Genomic_DNA"/>
</dbReference>
<sequence length="1416" mass="163961">MPKLWKKLKSSSKNNDRSGSTELKRHDSKNKKSVVSNEKDIPKDDDLSSSLIQNRLVLQEFVELQNGIVNEVAFLINEKPKDVIMKVDLLGVHVYDKENPKQLIKEFEVEQIIQYSYERDKQYLTLSYMNSEFSVESYDFITPDYFEIFDFIGHVIAMVIKMNNQKYEAEEENNDDSSFQLPRISTMYKSSDSTNIFSPTFILNNFMPESNQNLNNYLNDDQNEYNSSTFSPESDEKVVNQDRMTLNNEKDDKDSDDSNINNTGLKDKTNYNVKETTNVDNLNSDISTSTPNLFVSTNSIDDNNRSSLMSCPKSALEMFPLDKTNKENNSNKNLYRKSDYIESFDHLDKRSSTQYRTIRHHMSSGKFDASEIPAYGKKYGTIHYRKSRDFEDIYTSDFVLNSIDGHEDKNHQEISNHTQAKVNLMKYFVENRYNIDKKKAYSICTLIDDNGNNNENDDKQQNKKKEDSDDELSVNIESSKDTIETTRDEEKEKKKNKYKLHISKTNINKACEEVSPSIELLDESESPTKKSSKMSKMKYSFTRPKSLQLNFLTYKDSSKKRISIKNANDLNDIYTPSPIDNDFSCDNEKSKSQKRKSNIRKSKLVPSKKEEKIENFENDEYTKNENELIGVISDDNNNSNNNKNIKPNNIQYYNPITDEIEEKPINENIRTSMFNIPKCSSESSDIQDQNKNESDLLSAYLEAYSSSPGSKVYSTAVSTIKSQNDFRLSSTYPKEFINSINDSMLSPVTNESNYEYFMNETDWNNSKNDLHSNKKKSKSAFVESPILDKNNSNLRTLNNIYKSEDVINLDLNIIKEQYKDTVSKSSDCLNDRNEKIISQNNGQQVILINNQHQQLHKYKSKQIMNYRTIHGVSPFVSQSSSNALSSTSPSSDKNSNKVKSSHGDIYSTFRKFVGKNQKPKASISDIFDSSPDNNENKLPQIEKEYENGKEYLIRTLKDNHYEVTAGTVHALIDEMILNNTTDIMFIDIFLLTYRHFLKSNDFVMLLTDEFNKLVEKANDIDNNSSLQIQKIASVIKKWVAEYFNDFLMSSEALKNLNLLIDSMKNSDKAQCQSYIDQINSLIKYGLKQSEEESDDEAKANKLNNDNISSEIDLIDILNISSKKVAQQITLADSKIWRSIESPEYAHFLWDGKDVKEKNTKNIQKFIERFNQISFWVSTMICTTEALKTRSNVLEKMIKIAKYCLEIQNFNATMAILSGLNMAAVSRLKGTWMNLSTKTMNTYTEIEEIMSYKCNFKNYRELEYNAKPPFIPFFGLLLKDLTFMNDGNQKILKNELINFQKLRIIYSKIKSYNLIQKNLYNFQPDTSIIEISNNDNTSKHEIEMFEYFTILPHYKEMTLLEFSRKIENSKSYNVVVPKTQSKTNKDNLNENENPNSIKNEKLNNTTKNTNLVDLFQQ</sequence>
<feature type="region of interest" description="Disordered" evidence="3">
    <location>
        <begin position="877"/>
        <end position="901"/>
    </location>
</feature>
<dbReference type="OrthoDB" id="546434at2759"/>
<dbReference type="InterPro" id="IPR001895">
    <property type="entry name" value="RASGEF_cat_dom"/>
</dbReference>
<evidence type="ECO:0000259" key="5">
    <source>
        <dbReference type="PROSITE" id="PS50212"/>
    </source>
</evidence>
<feature type="region of interest" description="Disordered" evidence="3">
    <location>
        <begin position="1376"/>
        <end position="1403"/>
    </location>
</feature>
<dbReference type="PANTHER" id="PTHR23113:SF99">
    <property type="entry name" value="RASGEF DOMAIN-CONTAINING PROTEIN"/>
    <property type="match status" value="1"/>
</dbReference>
<dbReference type="InterPro" id="IPR023578">
    <property type="entry name" value="Ras_GEF_dom_sf"/>
</dbReference>
<feature type="compositionally biased region" description="Basic residues" evidence="3">
    <location>
        <begin position="1"/>
        <end position="10"/>
    </location>
</feature>
<dbReference type="CDD" id="cd06224">
    <property type="entry name" value="REM"/>
    <property type="match status" value="1"/>
</dbReference>
<dbReference type="STRING" id="1754191.A0A1Y1VMS3"/>
<dbReference type="PROSITE" id="PS50009">
    <property type="entry name" value="RASGEF_CAT"/>
    <property type="match status" value="1"/>
</dbReference>
<reference evidence="6 7" key="1">
    <citation type="submission" date="2016-08" db="EMBL/GenBank/DDBJ databases">
        <title>Genomes of anaerobic fungi encode conserved fungal cellulosomes for biomass hydrolysis.</title>
        <authorList>
            <consortium name="DOE Joint Genome Institute"/>
            <person name="Haitjema C.H."/>
            <person name="Gilmore S.P."/>
            <person name="Henske J.K."/>
            <person name="Solomon K.V."/>
            <person name="De Groot R."/>
            <person name="Kuo A."/>
            <person name="Mondo S.J."/>
            <person name="Salamov A.A."/>
            <person name="Labutti K."/>
            <person name="Zhao Z."/>
            <person name="Chiniquy J."/>
            <person name="Barry K."/>
            <person name="Brewer H.M."/>
            <person name="Purvine S.O."/>
            <person name="Wright A.T."/>
            <person name="Boxma B."/>
            <person name="Van Alen T."/>
            <person name="Hackstein J.H."/>
            <person name="Baker S.E."/>
            <person name="Grigoriev I.V."/>
            <person name="O'Malley M.A."/>
        </authorList>
    </citation>
    <scope>NUCLEOTIDE SEQUENCE [LARGE SCALE GENOMIC DNA]</scope>
    <source>
        <strain evidence="7">finn</strain>
    </source>
</reference>
<dbReference type="SMART" id="SM00147">
    <property type="entry name" value="RasGEF"/>
    <property type="match status" value="1"/>
</dbReference>
<feature type="region of interest" description="Disordered" evidence="3">
    <location>
        <begin position="570"/>
        <end position="611"/>
    </location>
</feature>
<dbReference type="GO" id="GO:0005886">
    <property type="term" value="C:plasma membrane"/>
    <property type="evidence" value="ECO:0007669"/>
    <property type="project" value="TreeGrafter"/>
</dbReference>
<dbReference type="GO" id="GO:0005085">
    <property type="term" value="F:guanyl-nucleotide exchange factor activity"/>
    <property type="evidence" value="ECO:0007669"/>
    <property type="project" value="UniProtKB-KW"/>
</dbReference>
<evidence type="ECO:0000313" key="7">
    <source>
        <dbReference type="Proteomes" id="UP000193719"/>
    </source>
</evidence>
<keyword evidence="1 2" id="KW-0344">Guanine-nucleotide releasing factor</keyword>
<dbReference type="SUPFAM" id="SSF48366">
    <property type="entry name" value="Ras GEF"/>
    <property type="match status" value="1"/>
</dbReference>
<feature type="domain" description="N-terminal Ras-GEF" evidence="5">
    <location>
        <begin position="959"/>
        <end position="1083"/>
    </location>
</feature>
<dbReference type="Proteomes" id="UP000193719">
    <property type="component" value="Unassembled WGS sequence"/>
</dbReference>
<dbReference type="InterPro" id="IPR008937">
    <property type="entry name" value="Ras-like_GEF"/>
</dbReference>
<dbReference type="SMART" id="SM00229">
    <property type="entry name" value="RasGEFN"/>
    <property type="match status" value="1"/>
</dbReference>
<feature type="region of interest" description="Disordered" evidence="3">
    <location>
        <begin position="447"/>
        <end position="496"/>
    </location>
</feature>
<feature type="compositionally biased region" description="Basic and acidic residues" evidence="3">
    <location>
        <begin position="456"/>
        <end position="467"/>
    </location>
</feature>
<protein>
    <submittedName>
        <fullName evidence="6">Ras GEF</fullName>
    </submittedName>
</protein>
<dbReference type="PANTHER" id="PTHR23113">
    <property type="entry name" value="GUANINE NUCLEOTIDE EXCHANGE FACTOR"/>
    <property type="match status" value="1"/>
</dbReference>